<feature type="transmembrane region" description="Helical" evidence="9">
    <location>
        <begin position="12"/>
        <end position="37"/>
    </location>
</feature>
<evidence type="ECO:0000256" key="2">
    <source>
        <dbReference type="ARBA" id="ARBA00022448"/>
    </source>
</evidence>
<evidence type="ECO:0000313" key="11">
    <source>
        <dbReference type="EMBL" id="SUI99651.1"/>
    </source>
</evidence>
<sequence>MKRFATYSDKLLKLFAVICVVAMSLLVFSNVVSRYIFDSSIPWANEMSRFFFVWLVFFGAIEALKSNEHMAVDLLVGKLPKVVRKISFVFINLVILFLLYMIFDGSIKITQLSINSPAPATGIPFSFMNGMGIILSVGMAIIVITRLITVLFFKDDVDKYMLPKSEVEELVNAEEGNKL</sequence>
<evidence type="ECO:0000256" key="5">
    <source>
        <dbReference type="ARBA" id="ARBA00022692"/>
    </source>
</evidence>
<keyword evidence="3" id="KW-1003">Cell membrane</keyword>
<keyword evidence="7 9" id="KW-0472">Membrane</keyword>
<keyword evidence="12" id="KW-1185">Reference proteome</keyword>
<keyword evidence="4" id="KW-0997">Cell inner membrane</keyword>
<gene>
    <name evidence="11" type="primary">yiaM_1</name>
    <name evidence="11" type="ORF">NCTC4822_00699</name>
</gene>
<accession>A0A380BDL5</accession>
<evidence type="ECO:0000256" key="6">
    <source>
        <dbReference type="ARBA" id="ARBA00022989"/>
    </source>
</evidence>
<reference evidence="11 12" key="1">
    <citation type="submission" date="2018-06" db="EMBL/GenBank/DDBJ databases">
        <authorList>
            <consortium name="Pathogen Informatics"/>
            <person name="Doyle S."/>
        </authorList>
    </citation>
    <scope>NUCLEOTIDE SEQUENCE [LARGE SCALE GENOMIC DNA]</scope>
    <source>
        <strain evidence="12">ATCC 11859 / DSM 33 / NCIB 8841 / NCTC 4822</strain>
    </source>
</reference>
<dbReference type="PANTHER" id="PTHR35011">
    <property type="entry name" value="2,3-DIKETO-L-GULONATE TRAP TRANSPORTER SMALL PERMEASE PROTEIN YIAM"/>
    <property type="match status" value="1"/>
</dbReference>
<dbReference type="AlphaFoldDB" id="A0A380BDL5"/>
<proteinExistence type="inferred from homology"/>
<name>A0A380BDL5_SPOPA</name>
<dbReference type="Proteomes" id="UP000254519">
    <property type="component" value="Unassembled WGS sequence"/>
</dbReference>
<evidence type="ECO:0000256" key="8">
    <source>
        <dbReference type="ARBA" id="ARBA00038436"/>
    </source>
</evidence>
<evidence type="ECO:0000256" key="4">
    <source>
        <dbReference type="ARBA" id="ARBA00022519"/>
    </source>
</evidence>
<protein>
    <submittedName>
        <fullName evidence="11">2,3-diketo-L-gulonate TRAP transporter small permease protein yiaM</fullName>
    </submittedName>
</protein>
<dbReference type="EMBL" id="UGYZ01000002">
    <property type="protein sequence ID" value="SUI99651.1"/>
    <property type="molecule type" value="Genomic_DNA"/>
</dbReference>
<keyword evidence="2" id="KW-0813">Transport</keyword>
<evidence type="ECO:0000313" key="12">
    <source>
        <dbReference type="Proteomes" id="UP000254519"/>
    </source>
</evidence>
<evidence type="ECO:0000259" key="10">
    <source>
        <dbReference type="Pfam" id="PF04290"/>
    </source>
</evidence>
<evidence type="ECO:0000256" key="1">
    <source>
        <dbReference type="ARBA" id="ARBA00004429"/>
    </source>
</evidence>
<feature type="domain" description="Tripartite ATP-independent periplasmic transporters DctQ component" evidence="10">
    <location>
        <begin position="23"/>
        <end position="151"/>
    </location>
</feature>
<comment type="subcellular location">
    <subcellularLocation>
        <location evidence="1">Cell inner membrane</location>
        <topology evidence="1">Multi-pass membrane protein</topology>
    </subcellularLocation>
</comment>
<dbReference type="InterPro" id="IPR007387">
    <property type="entry name" value="TRAP_DctQ"/>
</dbReference>
<dbReference type="PANTHER" id="PTHR35011:SF2">
    <property type="entry name" value="2,3-DIKETO-L-GULONATE TRAP TRANSPORTER SMALL PERMEASE PROTEIN YIAM"/>
    <property type="match status" value="1"/>
</dbReference>
<dbReference type="GO" id="GO:0022857">
    <property type="term" value="F:transmembrane transporter activity"/>
    <property type="evidence" value="ECO:0007669"/>
    <property type="project" value="TreeGrafter"/>
</dbReference>
<dbReference type="RefSeq" id="WP_115360164.1">
    <property type="nucleotide sequence ID" value="NZ_CP038012.1"/>
</dbReference>
<comment type="similarity">
    <text evidence="8">Belongs to the TRAP transporter small permease family.</text>
</comment>
<keyword evidence="5 9" id="KW-0812">Transmembrane</keyword>
<feature type="transmembrane region" description="Helical" evidence="9">
    <location>
        <begin position="49"/>
        <end position="65"/>
    </location>
</feature>
<evidence type="ECO:0000256" key="9">
    <source>
        <dbReference type="SAM" id="Phobius"/>
    </source>
</evidence>
<evidence type="ECO:0000256" key="3">
    <source>
        <dbReference type="ARBA" id="ARBA00022475"/>
    </source>
</evidence>
<dbReference type="InterPro" id="IPR055348">
    <property type="entry name" value="DctQ"/>
</dbReference>
<keyword evidence="6 9" id="KW-1133">Transmembrane helix</keyword>
<dbReference type="OrthoDB" id="9815614at2"/>
<evidence type="ECO:0000256" key="7">
    <source>
        <dbReference type="ARBA" id="ARBA00023136"/>
    </source>
</evidence>
<feature type="transmembrane region" description="Helical" evidence="9">
    <location>
        <begin position="86"/>
        <end position="103"/>
    </location>
</feature>
<organism evidence="11 12">
    <name type="scientific">Sporosarcina pasteurii</name>
    <name type="common">Bacillus pasteurii</name>
    <dbReference type="NCBI Taxonomy" id="1474"/>
    <lineage>
        <taxon>Bacteria</taxon>
        <taxon>Bacillati</taxon>
        <taxon>Bacillota</taxon>
        <taxon>Bacilli</taxon>
        <taxon>Bacillales</taxon>
        <taxon>Caryophanaceae</taxon>
        <taxon>Sporosarcina</taxon>
    </lineage>
</organism>
<feature type="transmembrane region" description="Helical" evidence="9">
    <location>
        <begin position="123"/>
        <end position="153"/>
    </location>
</feature>
<dbReference type="Pfam" id="PF04290">
    <property type="entry name" value="DctQ"/>
    <property type="match status" value="1"/>
</dbReference>
<dbReference type="GO" id="GO:0015740">
    <property type="term" value="P:C4-dicarboxylate transport"/>
    <property type="evidence" value="ECO:0007669"/>
    <property type="project" value="TreeGrafter"/>
</dbReference>
<dbReference type="GO" id="GO:0005886">
    <property type="term" value="C:plasma membrane"/>
    <property type="evidence" value="ECO:0007669"/>
    <property type="project" value="UniProtKB-SubCell"/>
</dbReference>